<accession>A0A6J4K319</accession>
<feature type="region of interest" description="Disordered" evidence="1">
    <location>
        <begin position="721"/>
        <end position="753"/>
    </location>
</feature>
<name>A0A6J4K319_9CHLR</name>
<dbReference type="EMBL" id="CADCTC010000262">
    <property type="protein sequence ID" value="CAA9293990.1"/>
    <property type="molecule type" value="Genomic_DNA"/>
</dbReference>
<dbReference type="InterPro" id="IPR006860">
    <property type="entry name" value="FecR"/>
</dbReference>
<dbReference type="PANTHER" id="PTHR38731:SF1">
    <property type="entry name" value="FECR PROTEIN DOMAIN-CONTAINING PROTEIN"/>
    <property type="match status" value="1"/>
</dbReference>
<feature type="region of interest" description="Disordered" evidence="1">
    <location>
        <begin position="273"/>
        <end position="332"/>
    </location>
</feature>
<dbReference type="Pfam" id="PF13620">
    <property type="entry name" value="CarboxypepD_reg"/>
    <property type="match status" value="1"/>
</dbReference>
<dbReference type="SUPFAM" id="SSF49464">
    <property type="entry name" value="Carboxypeptidase regulatory domain-like"/>
    <property type="match status" value="1"/>
</dbReference>
<organism evidence="3">
    <name type="scientific">uncultured Chloroflexota bacterium</name>
    <dbReference type="NCBI Taxonomy" id="166587"/>
    <lineage>
        <taxon>Bacteria</taxon>
        <taxon>Bacillati</taxon>
        <taxon>Chloroflexota</taxon>
        <taxon>environmental samples</taxon>
    </lineage>
</organism>
<evidence type="ECO:0000313" key="3">
    <source>
        <dbReference type="EMBL" id="CAA9293990.1"/>
    </source>
</evidence>
<dbReference type="PANTHER" id="PTHR38731">
    <property type="entry name" value="LIPL45-RELATED LIPOPROTEIN-RELATED"/>
    <property type="match status" value="1"/>
</dbReference>
<dbReference type="Gene3D" id="2.60.120.1440">
    <property type="match status" value="1"/>
</dbReference>
<sequence length="762" mass="75656">MPSLNSAMLPTLVRFCVVLLVLLPALAGIAPTPADLAYAQGFSAQATLTVLTEPVEVQRTTGQLERATSGQTLTTGDRVVTGPAGTAKLTFFQGTEVDVAEGSEIMVQQMEQRPGGASNVSIGQAVGSTVSRIASFINPASRFQVQTPSAVAVVRGTVLGTTVTQDKLQIFTSIEGTVEITAGGQRRIIQQGQSTIVLPPPPQPPVPFQRGGDTGGGTGGTGTLRDREPGLVVPNDQLANALATAAAQATTQGIVVNTPAALLPVLATGTAQTTVPPTATPATPTPTPQTQATTTAAAQGTSQAQATTAAATSQQSPDGGGGGSSDQPTATATAAAPVIATATATATTAAPVTATNTATATTAVTVVSTHTTPTASALCGTATPAPTATLAAGQARIAGAVTDPAGTPIGCTYVSALPGDSGSTAGALADGNGQFSIGVQASTSPYDLLASRSGYTEKTIPAVTAPTPGLTYTRNVVLHPNDATITGKVSDGGTPVPAPGKSVKLFVDRATPTGTPGTSSVSYGVAHTSTGADGSYTLGAASRQYTSFSVDEFNPGSTGSVYQQRTDSIGPYTVAVGATTHDFTLPTLSFSGSCASRDADCSMQVNGTGWYPRASVSLFLVPVSSGPGAFFGNVTPDSNGIISTTVTTSTYGRPTAGTYYVEGYQAPISGQYRTYRRAQTTATYTVAAASATVTPTVMATGTSTPTLTATATVTATATATATVTPSPTATATSTATATATPTASSTSTATTSPPAACVSACP</sequence>
<dbReference type="InterPro" id="IPR008969">
    <property type="entry name" value="CarboxyPept-like_regulatory"/>
</dbReference>
<evidence type="ECO:0000256" key="1">
    <source>
        <dbReference type="SAM" id="MobiDB-lite"/>
    </source>
</evidence>
<evidence type="ECO:0000259" key="2">
    <source>
        <dbReference type="Pfam" id="PF04773"/>
    </source>
</evidence>
<reference evidence="3" key="1">
    <citation type="submission" date="2020-02" db="EMBL/GenBank/DDBJ databases">
        <authorList>
            <person name="Meier V. D."/>
        </authorList>
    </citation>
    <scope>NUCLEOTIDE SEQUENCE</scope>
    <source>
        <strain evidence="3">AVDCRST_MAG77</strain>
    </source>
</reference>
<proteinExistence type="predicted"/>
<feature type="domain" description="FecR protein" evidence="2">
    <location>
        <begin position="77"/>
        <end position="178"/>
    </location>
</feature>
<dbReference type="Pfam" id="PF04773">
    <property type="entry name" value="FecR"/>
    <property type="match status" value="1"/>
</dbReference>
<dbReference type="AlphaFoldDB" id="A0A6J4K319"/>
<feature type="compositionally biased region" description="Low complexity" evidence="1">
    <location>
        <begin position="273"/>
        <end position="317"/>
    </location>
</feature>
<gene>
    <name evidence="3" type="ORF">AVDCRST_MAG77-5009</name>
</gene>
<feature type="region of interest" description="Disordered" evidence="1">
    <location>
        <begin position="207"/>
        <end position="229"/>
    </location>
</feature>
<protein>
    <recommendedName>
        <fullName evidence="2">FecR protein domain-containing protein</fullName>
    </recommendedName>
</protein>
<feature type="compositionally biased region" description="Gly residues" evidence="1">
    <location>
        <begin position="212"/>
        <end position="222"/>
    </location>
</feature>